<evidence type="ECO:0000313" key="2">
    <source>
        <dbReference type="Proteomes" id="UP000607653"/>
    </source>
</evidence>
<evidence type="ECO:0000313" key="1">
    <source>
        <dbReference type="EMBL" id="DAD46309.1"/>
    </source>
</evidence>
<organism evidence="1 2">
    <name type="scientific">Nelumbo nucifera</name>
    <name type="common">Sacred lotus</name>
    <dbReference type="NCBI Taxonomy" id="4432"/>
    <lineage>
        <taxon>Eukaryota</taxon>
        <taxon>Viridiplantae</taxon>
        <taxon>Streptophyta</taxon>
        <taxon>Embryophyta</taxon>
        <taxon>Tracheophyta</taxon>
        <taxon>Spermatophyta</taxon>
        <taxon>Magnoliopsida</taxon>
        <taxon>Proteales</taxon>
        <taxon>Nelumbonaceae</taxon>
        <taxon>Nelumbo</taxon>
    </lineage>
</organism>
<dbReference type="AlphaFoldDB" id="A0A822ZSJ4"/>
<proteinExistence type="predicted"/>
<gene>
    <name evidence="1" type="ORF">HUJ06_004539</name>
</gene>
<name>A0A822ZSJ4_NELNU</name>
<reference evidence="1 2" key="1">
    <citation type="journal article" date="2020" name="Mol. Biol. Evol.">
        <title>Distinct Expression and Methylation Patterns for Genes with Different Fates following a Single Whole-Genome Duplication in Flowering Plants.</title>
        <authorList>
            <person name="Shi T."/>
            <person name="Rahmani R.S."/>
            <person name="Gugger P.F."/>
            <person name="Wang M."/>
            <person name="Li H."/>
            <person name="Zhang Y."/>
            <person name="Li Z."/>
            <person name="Wang Q."/>
            <person name="Van de Peer Y."/>
            <person name="Marchal K."/>
            <person name="Chen J."/>
        </authorList>
    </citation>
    <scope>NUCLEOTIDE SEQUENCE [LARGE SCALE GENOMIC DNA]</scope>
    <source>
        <tissue evidence="1">Leaf</tissue>
    </source>
</reference>
<dbReference type="EMBL" id="DUZY01000007">
    <property type="protein sequence ID" value="DAD46309.1"/>
    <property type="molecule type" value="Genomic_DNA"/>
</dbReference>
<protein>
    <submittedName>
        <fullName evidence="1">Uncharacterized protein</fullName>
    </submittedName>
</protein>
<accession>A0A822ZSJ4</accession>
<keyword evidence="2" id="KW-1185">Reference proteome</keyword>
<comment type="caution">
    <text evidence="1">The sequence shown here is derived from an EMBL/GenBank/DDBJ whole genome shotgun (WGS) entry which is preliminary data.</text>
</comment>
<dbReference type="Proteomes" id="UP000607653">
    <property type="component" value="Unassembled WGS sequence"/>
</dbReference>
<sequence length="101" mass="11870">MSLQKFLMRFSQGEGERKVAAKAKGNKEVDAEEVVSELKSVLDHSNVERLSRKYHIPNHFTIRVPKVGEKPWSIDKGKICVHEHYLRFMFCFHMYNVSYRA</sequence>